<protein>
    <recommendedName>
        <fullName evidence="4">Large ribosomal subunit protein bL12</fullName>
    </recommendedName>
</protein>
<evidence type="ECO:0000259" key="5">
    <source>
        <dbReference type="Pfam" id="PF00542"/>
    </source>
</evidence>
<evidence type="ECO:0000313" key="8">
    <source>
        <dbReference type="Proteomes" id="UP000094378"/>
    </source>
</evidence>
<evidence type="ECO:0000256" key="4">
    <source>
        <dbReference type="HAMAP-Rule" id="MF_00368"/>
    </source>
</evidence>
<dbReference type="EMBL" id="CP017015">
    <property type="protein sequence ID" value="AOG60003.1"/>
    <property type="molecule type" value="Genomic_DNA"/>
</dbReference>
<dbReference type="RefSeq" id="WP_069115784.1">
    <property type="nucleotide sequence ID" value="NZ_CP017015.1"/>
</dbReference>
<accession>A0A1B3SJ94</accession>
<dbReference type="Gene3D" id="1.20.5.710">
    <property type="entry name" value="Single helix bin"/>
    <property type="match status" value="1"/>
</dbReference>
<reference evidence="7 8" key="1">
    <citation type="submission" date="2016-08" db="EMBL/GenBank/DDBJ databases">
        <title>Complete genome sequence of Spiroplasma helicoides TABS-2 (DSM 22551).</title>
        <authorList>
            <person name="Shen W.-Y."/>
            <person name="Lo W.-S."/>
            <person name="Lai Y.-C."/>
            <person name="Kuo C.-H."/>
        </authorList>
    </citation>
    <scope>NUCLEOTIDE SEQUENCE [LARGE SCALE GENOMIC DNA]</scope>
    <source>
        <strain evidence="7 8">TABS-2</strain>
    </source>
</reference>
<keyword evidence="3 4" id="KW-0687">Ribonucleoprotein</keyword>
<organism evidence="7 8">
    <name type="scientific">Spiroplasma helicoides</name>
    <dbReference type="NCBI Taxonomy" id="216938"/>
    <lineage>
        <taxon>Bacteria</taxon>
        <taxon>Bacillati</taxon>
        <taxon>Mycoplasmatota</taxon>
        <taxon>Mollicutes</taxon>
        <taxon>Entomoplasmatales</taxon>
        <taxon>Spiroplasmataceae</taxon>
        <taxon>Spiroplasma</taxon>
    </lineage>
</organism>
<dbReference type="PANTHER" id="PTHR45987">
    <property type="entry name" value="39S RIBOSOMAL PROTEIN L12"/>
    <property type="match status" value="1"/>
</dbReference>
<dbReference type="PANTHER" id="PTHR45987:SF4">
    <property type="entry name" value="LARGE RIBOSOMAL SUBUNIT PROTEIN BL12M"/>
    <property type="match status" value="1"/>
</dbReference>
<keyword evidence="8" id="KW-1185">Reference proteome</keyword>
<evidence type="ECO:0000259" key="6">
    <source>
        <dbReference type="Pfam" id="PF16320"/>
    </source>
</evidence>
<dbReference type="SUPFAM" id="SSF54736">
    <property type="entry name" value="ClpS-like"/>
    <property type="match status" value="1"/>
</dbReference>
<dbReference type="InterPro" id="IPR013823">
    <property type="entry name" value="Ribosomal_bL12_C"/>
</dbReference>
<feature type="domain" description="Large ribosomal subunit protein bL12 oligomerization" evidence="6">
    <location>
        <begin position="4"/>
        <end position="51"/>
    </location>
</feature>
<dbReference type="GO" id="GO:0003735">
    <property type="term" value="F:structural constituent of ribosome"/>
    <property type="evidence" value="ECO:0007669"/>
    <property type="project" value="InterPro"/>
</dbReference>
<dbReference type="GO" id="GO:0006412">
    <property type="term" value="P:translation"/>
    <property type="evidence" value="ECO:0007669"/>
    <property type="project" value="UniProtKB-UniRule"/>
</dbReference>
<keyword evidence="2 4" id="KW-0689">Ribosomal protein</keyword>
<proteinExistence type="inferred from homology"/>
<dbReference type="FunFam" id="3.30.1390.10:FF:000001">
    <property type="entry name" value="50S ribosomal protein L7/L12"/>
    <property type="match status" value="1"/>
</dbReference>
<name>A0A1B3SJ94_9MOLU</name>
<dbReference type="OrthoDB" id="9811748at2"/>
<dbReference type="InterPro" id="IPR000206">
    <property type="entry name" value="Ribosomal_bL12"/>
</dbReference>
<comment type="similarity">
    <text evidence="1 4">Belongs to the bacterial ribosomal protein bL12 family.</text>
</comment>
<sequence length="122" mass="12570">MAITKDDIIKALEEMKLTELNDLVKAIEDHFGVVAAAAVAAPAAGGGAAAAPSEVSVMLTNAGGNKVSVIKIVKEITGLGLMDAKKLVDGTLPVAIKENVKVEEAEEMKKQLMEAGASVDLK</sequence>
<dbReference type="KEGG" id="shj:SHELI_v1c00480"/>
<dbReference type="GO" id="GO:0003729">
    <property type="term" value="F:mRNA binding"/>
    <property type="evidence" value="ECO:0007669"/>
    <property type="project" value="TreeGrafter"/>
</dbReference>
<comment type="function">
    <text evidence="4">Forms part of the ribosomal stalk which helps the ribosome interact with GTP-bound translation factors. Is thus essential for accurate translation.</text>
</comment>
<feature type="domain" description="Large ribosomal subunit protein bL12 C-terminal" evidence="5">
    <location>
        <begin position="56"/>
        <end position="122"/>
    </location>
</feature>
<dbReference type="NCBIfam" id="TIGR00855">
    <property type="entry name" value="L12"/>
    <property type="match status" value="1"/>
</dbReference>
<dbReference type="InterPro" id="IPR008932">
    <property type="entry name" value="Ribosomal_bL12_oligo"/>
</dbReference>
<evidence type="ECO:0000256" key="2">
    <source>
        <dbReference type="ARBA" id="ARBA00022980"/>
    </source>
</evidence>
<gene>
    <name evidence="4 7" type="primary">rplL</name>
    <name evidence="7" type="ORF">SHELI_v1c00480</name>
</gene>
<dbReference type="AlphaFoldDB" id="A0A1B3SJ94"/>
<dbReference type="GO" id="GO:0022625">
    <property type="term" value="C:cytosolic large ribosomal subunit"/>
    <property type="evidence" value="ECO:0007669"/>
    <property type="project" value="TreeGrafter"/>
</dbReference>
<evidence type="ECO:0000256" key="3">
    <source>
        <dbReference type="ARBA" id="ARBA00023274"/>
    </source>
</evidence>
<dbReference type="Gene3D" id="3.30.1390.10">
    <property type="match status" value="1"/>
</dbReference>
<evidence type="ECO:0000256" key="1">
    <source>
        <dbReference type="ARBA" id="ARBA00007197"/>
    </source>
</evidence>
<dbReference type="InterPro" id="IPR036235">
    <property type="entry name" value="Ribosomal_bL12_oligo_N_sf"/>
</dbReference>
<evidence type="ECO:0000313" key="7">
    <source>
        <dbReference type="EMBL" id="AOG60003.1"/>
    </source>
</evidence>
<dbReference type="HAMAP" id="MF_00368">
    <property type="entry name" value="Ribosomal_bL12"/>
    <property type="match status" value="1"/>
</dbReference>
<comment type="subunit">
    <text evidence="4">Homodimer. Part of the ribosomal stalk of the 50S ribosomal subunit. Forms a multimeric L10(L12)X complex, where L10 forms an elongated spine to which 2 to 4 L12 dimers bind in a sequential fashion. Binds GTP-bound translation factors.</text>
</comment>
<dbReference type="Proteomes" id="UP000094378">
    <property type="component" value="Chromosome"/>
</dbReference>
<dbReference type="Pfam" id="PF00542">
    <property type="entry name" value="Ribosomal_L12"/>
    <property type="match status" value="1"/>
</dbReference>
<dbReference type="SUPFAM" id="SSF48300">
    <property type="entry name" value="Ribosomal protein L7/12, oligomerisation (N-terminal) domain"/>
    <property type="match status" value="1"/>
</dbReference>
<dbReference type="Pfam" id="PF16320">
    <property type="entry name" value="Ribosomal_L12_N"/>
    <property type="match status" value="1"/>
</dbReference>
<dbReference type="STRING" id="216938.SHELI_v1c00480"/>
<dbReference type="InterPro" id="IPR014719">
    <property type="entry name" value="Ribosomal_bL12_C/ClpS-like"/>
</dbReference>
<dbReference type="PATRIC" id="fig|216938.3.peg.48"/>